<comment type="caution">
    <text evidence="1">The sequence shown here is derived from an EMBL/GenBank/DDBJ whole genome shotgun (WGS) entry which is preliminary data.</text>
</comment>
<evidence type="ECO:0000313" key="2">
    <source>
        <dbReference type="Proteomes" id="UP000265520"/>
    </source>
</evidence>
<reference evidence="1 2" key="1">
    <citation type="journal article" date="2018" name="Front. Plant Sci.">
        <title>Red Clover (Trifolium pratense) and Zigzag Clover (T. medium) - A Picture of Genomic Similarities and Differences.</title>
        <authorList>
            <person name="Dluhosova J."/>
            <person name="Istvanek J."/>
            <person name="Nedelnik J."/>
            <person name="Repkova J."/>
        </authorList>
    </citation>
    <scope>NUCLEOTIDE SEQUENCE [LARGE SCALE GENOMIC DNA]</scope>
    <source>
        <strain evidence="2">cv. 10/8</strain>
        <tissue evidence="1">Leaf</tissue>
    </source>
</reference>
<dbReference type="EMBL" id="LXQA010204903">
    <property type="protein sequence ID" value="MCI33504.1"/>
    <property type="molecule type" value="Genomic_DNA"/>
</dbReference>
<name>A0A392RBV1_9FABA</name>
<sequence length="131" mass="14787">MNDSLEGDLNGLIPIYCLHTPKKDKDLNPDVQAREGPTPNLEDLVKREVIKILETGVINCVLDSLKVNLVGGTSKTKGSKKSPRRSIERKRFKWKIKEENPKSDAASVNLWLIDREVAPLKKVNKRSRVES</sequence>
<dbReference type="Proteomes" id="UP000265520">
    <property type="component" value="Unassembled WGS sequence"/>
</dbReference>
<accession>A0A392RBV1</accession>
<organism evidence="1 2">
    <name type="scientific">Trifolium medium</name>
    <dbReference type="NCBI Taxonomy" id="97028"/>
    <lineage>
        <taxon>Eukaryota</taxon>
        <taxon>Viridiplantae</taxon>
        <taxon>Streptophyta</taxon>
        <taxon>Embryophyta</taxon>
        <taxon>Tracheophyta</taxon>
        <taxon>Spermatophyta</taxon>
        <taxon>Magnoliopsida</taxon>
        <taxon>eudicotyledons</taxon>
        <taxon>Gunneridae</taxon>
        <taxon>Pentapetalae</taxon>
        <taxon>rosids</taxon>
        <taxon>fabids</taxon>
        <taxon>Fabales</taxon>
        <taxon>Fabaceae</taxon>
        <taxon>Papilionoideae</taxon>
        <taxon>50 kb inversion clade</taxon>
        <taxon>NPAAA clade</taxon>
        <taxon>Hologalegina</taxon>
        <taxon>IRL clade</taxon>
        <taxon>Trifolieae</taxon>
        <taxon>Trifolium</taxon>
    </lineage>
</organism>
<feature type="non-terminal residue" evidence="1">
    <location>
        <position position="131"/>
    </location>
</feature>
<protein>
    <submittedName>
        <fullName evidence="1">Uncharacterized protein</fullName>
    </submittedName>
</protein>
<evidence type="ECO:0000313" key="1">
    <source>
        <dbReference type="EMBL" id="MCI33504.1"/>
    </source>
</evidence>
<proteinExistence type="predicted"/>
<keyword evidence="2" id="KW-1185">Reference proteome</keyword>
<dbReference type="AlphaFoldDB" id="A0A392RBV1"/>